<dbReference type="InParanoid" id="B4LGF8"/>
<feature type="region of interest" description="Disordered" evidence="1">
    <location>
        <begin position="1"/>
        <end position="80"/>
    </location>
</feature>
<evidence type="ECO:0008006" key="4">
    <source>
        <dbReference type="Google" id="ProtNLM"/>
    </source>
</evidence>
<feature type="compositionally biased region" description="Acidic residues" evidence="1">
    <location>
        <begin position="1"/>
        <end position="17"/>
    </location>
</feature>
<gene>
    <name evidence="2" type="primary">Dvir\GJ11502</name>
    <name evidence="2" type="ORF">Dvir_GJ11502</name>
</gene>
<dbReference type="OrthoDB" id="6344929at2759"/>
<dbReference type="Proteomes" id="UP000008792">
    <property type="component" value="Unassembled WGS sequence"/>
</dbReference>
<evidence type="ECO:0000313" key="2">
    <source>
        <dbReference type="EMBL" id="EDW70487.1"/>
    </source>
</evidence>
<accession>B4LGF8</accession>
<dbReference type="KEGG" id="dvi:6622661"/>
<keyword evidence="3" id="KW-1185">Reference proteome</keyword>
<evidence type="ECO:0000256" key="1">
    <source>
        <dbReference type="SAM" id="MobiDB-lite"/>
    </source>
</evidence>
<dbReference type="HOGENOM" id="CLU_120629_0_0_1"/>
<reference evidence="2 3" key="1">
    <citation type="journal article" date="2007" name="Nature">
        <title>Evolution of genes and genomes on the Drosophila phylogeny.</title>
        <authorList>
            <consortium name="Drosophila 12 Genomes Consortium"/>
            <person name="Clark A.G."/>
            <person name="Eisen M.B."/>
            <person name="Smith D.R."/>
            <person name="Bergman C.M."/>
            <person name="Oliver B."/>
            <person name="Markow T.A."/>
            <person name="Kaufman T.C."/>
            <person name="Kellis M."/>
            <person name="Gelbart W."/>
            <person name="Iyer V.N."/>
            <person name="Pollard D.A."/>
            <person name="Sackton T.B."/>
            <person name="Larracuente A.M."/>
            <person name="Singh N.D."/>
            <person name="Abad J.P."/>
            <person name="Abt D.N."/>
            <person name="Adryan B."/>
            <person name="Aguade M."/>
            <person name="Akashi H."/>
            <person name="Anderson W.W."/>
            <person name="Aquadro C.F."/>
            <person name="Ardell D.H."/>
            <person name="Arguello R."/>
            <person name="Artieri C.G."/>
            <person name="Barbash D.A."/>
            <person name="Barker D."/>
            <person name="Barsanti P."/>
            <person name="Batterham P."/>
            <person name="Batzoglou S."/>
            <person name="Begun D."/>
            <person name="Bhutkar A."/>
            <person name="Blanco E."/>
            <person name="Bosak S.A."/>
            <person name="Bradley R.K."/>
            <person name="Brand A.D."/>
            <person name="Brent M.R."/>
            <person name="Brooks A.N."/>
            <person name="Brown R.H."/>
            <person name="Butlin R.K."/>
            <person name="Caggese C."/>
            <person name="Calvi B.R."/>
            <person name="Bernardo de Carvalho A."/>
            <person name="Caspi A."/>
            <person name="Castrezana S."/>
            <person name="Celniker S.E."/>
            <person name="Chang J.L."/>
            <person name="Chapple C."/>
            <person name="Chatterji S."/>
            <person name="Chinwalla A."/>
            <person name="Civetta A."/>
            <person name="Clifton S.W."/>
            <person name="Comeron J.M."/>
            <person name="Costello J.C."/>
            <person name="Coyne J.A."/>
            <person name="Daub J."/>
            <person name="David R.G."/>
            <person name="Delcher A.L."/>
            <person name="Delehaunty K."/>
            <person name="Do C.B."/>
            <person name="Ebling H."/>
            <person name="Edwards K."/>
            <person name="Eickbush T."/>
            <person name="Evans J.D."/>
            <person name="Filipski A."/>
            <person name="Findeiss S."/>
            <person name="Freyhult E."/>
            <person name="Fulton L."/>
            <person name="Fulton R."/>
            <person name="Garcia A.C."/>
            <person name="Gardiner A."/>
            <person name="Garfield D.A."/>
            <person name="Garvin B.E."/>
            <person name="Gibson G."/>
            <person name="Gilbert D."/>
            <person name="Gnerre S."/>
            <person name="Godfrey J."/>
            <person name="Good R."/>
            <person name="Gotea V."/>
            <person name="Gravely B."/>
            <person name="Greenberg A.J."/>
            <person name="Griffiths-Jones S."/>
            <person name="Gross S."/>
            <person name="Guigo R."/>
            <person name="Gustafson E.A."/>
            <person name="Haerty W."/>
            <person name="Hahn M.W."/>
            <person name="Halligan D.L."/>
            <person name="Halpern A.L."/>
            <person name="Halter G.M."/>
            <person name="Han M.V."/>
            <person name="Heger A."/>
            <person name="Hillier L."/>
            <person name="Hinrichs A.S."/>
            <person name="Holmes I."/>
            <person name="Hoskins R.A."/>
            <person name="Hubisz M.J."/>
            <person name="Hultmark D."/>
            <person name="Huntley M.A."/>
            <person name="Jaffe D.B."/>
            <person name="Jagadeeshan S."/>
            <person name="Jeck W.R."/>
            <person name="Johnson J."/>
            <person name="Jones C.D."/>
            <person name="Jordan W.C."/>
            <person name="Karpen G.H."/>
            <person name="Kataoka E."/>
            <person name="Keightley P.D."/>
            <person name="Kheradpour P."/>
            <person name="Kirkness E.F."/>
            <person name="Koerich L.B."/>
            <person name="Kristiansen K."/>
            <person name="Kudrna D."/>
            <person name="Kulathinal R.J."/>
            <person name="Kumar S."/>
            <person name="Kwok R."/>
            <person name="Lander E."/>
            <person name="Langley C.H."/>
            <person name="Lapoint R."/>
            <person name="Lazzaro B.P."/>
            <person name="Lee S.J."/>
            <person name="Levesque L."/>
            <person name="Li R."/>
            <person name="Lin C.F."/>
            <person name="Lin M.F."/>
            <person name="Lindblad-Toh K."/>
            <person name="Llopart A."/>
            <person name="Long M."/>
            <person name="Low L."/>
            <person name="Lozovsky E."/>
            <person name="Lu J."/>
            <person name="Luo M."/>
            <person name="Machado C.A."/>
            <person name="Makalowski W."/>
            <person name="Marzo M."/>
            <person name="Matsuda M."/>
            <person name="Matzkin L."/>
            <person name="McAllister B."/>
            <person name="McBride C.S."/>
            <person name="McKernan B."/>
            <person name="McKernan K."/>
            <person name="Mendez-Lago M."/>
            <person name="Minx P."/>
            <person name="Mollenhauer M.U."/>
            <person name="Montooth K."/>
            <person name="Mount S.M."/>
            <person name="Mu X."/>
            <person name="Myers E."/>
            <person name="Negre B."/>
            <person name="Newfeld S."/>
            <person name="Nielsen R."/>
            <person name="Noor M.A."/>
            <person name="O'Grady P."/>
            <person name="Pachter L."/>
            <person name="Papaceit M."/>
            <person name="Parisi M.J."/>
            <person name="Parisi M."/>
            <person name="Parts L."/>
            <person name="Pedersen J.S."/>
            <person name="Pesole G."/>
            <person name="Phillippy A.M."/>
            <person name="Ponting C.P."/>
            <person name="Pop M."/>
            <person name="Porcelli D."/>
            <person name="Powell J.R."/>
            <person name="Prohaska S."/>
            <person name="Pruitt K."/>
            <person name="Puig M."/>
            <person name="Quesneville H."/>
            <person name="Ram K.R."/>
            <person name="Rand D."/>
            <person name="Rasmussen M.D."/>
            <person name="Reed L.K."/>
            <person name="Reenan R."/>
            <person name="Reily A."/>
            <person name="Remington K.A."/>
            <person name="Rieger T.T."/>
            <person name="Ritchie M.G."/>
            <person name="Robin C."/>
            <person name="Rogers Y.H."/>
            <person name="Rohde C."/>
            <person name="Rozas J."/>
            <person name="Rubenfield M.J."/>
            <person name="Ruiz A."/>
            <person name="Russo S."/>
            <person name="Salzberg S.L."/>
            <person name="Sanchez-Gracia A."/>
            <person name="Saranga D.J."/>
            <person name="Sato H."/>
            <person name="Schaeffer S.W."/>
            <person name="Schatz M.C."/>
            <person name="Schlenke T."/>
            <person name="Schwartz R."/>
            <person name="Segarra C."/>
            <person name="Singh R.S."/>
            <person name="Sirot L."/>
            <person name="Sirota M."/>
            <person name="Sisneros N.B."/>
            <person name="Smith C.D."/>
            <person name="Smith T.F."/>
            <person name="Spieth J."/>
            <person name="Stage D.E."/>
            <person name="Stark A."/>
            <person name="Stephan W."/>
            <person name="Strausberg R.L."/>
            <person name="Strempel S."/>
            <person name="Sturgill D."/>
            <person name="Sutton G."/>
            <person name="Sutton G.G."/>
            <person name="Tao W."/>
            <person name="Teichmann S."/>
            <person name="Tobari Y.N."/>
            <person name="Tomimura Y."/>
            <person name="Tsolas J.M."/>
            <person name="Valente V.L."/>
            <person name="Venter E."/>
            <person name="Venter J.C."/>
            <person name="Vicario S."/>
            <person name="Vieira F.G."/>
            <person name="Vilella A.J."/>
            <person name="Villasante A."/>
            <person name="Walenz B."/>
            <person name="Wang J."/>
            <person name="Wasserman M."/>
            <person name="Watts T."/>
            <person name="Wilson D."/>
            <person name="Wilson R.K."/>
            <person name="Wing R.A."/>
            <person name="Wolfner M.F."/>
            <person name="Wong A."/>
            <person name="Wong G.K."/>
            <person name="Wu C.I."/>
            <person name="Wu G."/>
            <person name="Yamamoto D."/>
            <person name="Yang H.P."/>
            <person name="Yang S.P."/>
            <person name="Yorke J.A."/>
            <person name="Yoshida K."/>
            <person name="Zdobnov E."/>
            <person name="Zhang P."/>
            <person name="Zhang Y."/>
            <person name="Zimin A.V."/>
            <person name="Baldwin J."/>
            <person name="Abdouelleil A."/>
            <person name="Abdulkadir J."/>
            <person name="Abebe A."/>
            <person name="Abera B."/>
            <person name="Abreu J."/>
            <person name="Acer S.C."/>
            <person name="Aftuck L."/>
            <person name="Alexander A."/>
            <person name="An P."/>
            <person name="Anderson E."/>
            <person name="Anderson S."/>
            <person name="Arachi H."/>
            <person name="Azer M."/>
            <person name="Bachantsang P."/>
            <person name="Barry A."/>
            <person name="Bayul T."/>
            <person name="Berlin A."/>
            <person name="Bessette D."/>
            <person name="Bloom T."/>
            <person name="Blye J."/>
            <person name="Boguslavskiy L."/>
            <person name="Bonnet C."/>
            <person name="Boukhgalter B."/>
            <person name="Bourzgui I."/>
            <person name="Brown A."/>
            <person name="Cahill P."/>
            <person name="Channer S."/>
            <person name="Cheshatsang Y."/>
            <person name="Chuda L."/>
            <person name="Citroen M."/>
            <person name="Collymore A."/>
            <person name="Cooke P."/>
            <person name="Costello M."/>
            <person name="D'Aco K."/>
            <person name="Daza R."/>
            <person name="De Haan G."/>
            <person name="DeGray S."/>
            <person name="DeMaso C."/>
            <person name="Dhargay N."/>
            <person name="Dooley K."/>
            <person name="Dooley E."/>
            <person name="Doricent M."/>
            <person name="Dorje P."/>
            <person name="Dorjee K."/>
            <person name="Dupes A."/>
            <person name="Elong R."/>
            <person name="Falk J."/>
            <person name="Farina A."/>
            <person name="Faro S."/>
            <person name="Ferguson D."/>
            <person name="Fisher S."/>
            <person name="Foley C.D."/>
            <person name="Franke A."/>
            <person name="Friedrich D."/>
            <person name="Gadbois L."/>
            <person name="Gearin G."/>
            <person name="Gearin C.R."/>
            <person name="Giannoukos G."/>
            <person name="Goode T."/>
            <person name="Graham J."/>
            <person name="Grandbois E."/>
            <person name="Grewal S."/>
            <person name="Gyaltsen K."/>
            <person name="Hafez N."/>
            <person name="Hagos B."/>
            <person name="Hall J."/>
            <person name="Henson C."/>
            <person name="Hollinger A."/>
            <person name="Honan T."/>
            <person name="Huard M.D."/>
            <person name="Hughes L."/>
            <person name="Hurhula B."/>
            <person name="Husby M.E."/>
            <person name="Kamat A."/>
            <person name="Kanga B."/>
            <person name="Kashin S."/>
            <person name="Khazanovich D."/>
            <person name="Kisner P."/>
            <person name="Lance K."/>
            <person name="Lara M."/>
            <person name="Lee W."/>
            <person name="Lennon N."/>
            <person name="Letendre F."/>
            <person name="LeVine R."/>
            <person name="Lipovsky A."/>
            <person name="Liu X."/>
            <person name="Liu J."/>
            <person name="Liu S."/>
            <person name="Lokyitsang T."/>
            <person name="Lokyitsang Y."/>
            <person name="Lubonja R."/>
            <person name="Lui A."/>
            <person name="MacDonald P."/>
            <person name="Magnisalis V."/>
            <person name="Maru K."/>
            <person name="Matthews C."/>
            <person name="McCusker W."/>
            <person name="McDonough S."/>
            <person name="Mehta T."/>
            <person name="Meldrim J."/>
            <person name="Meneus L."/>
            <person name="Mihai O."/>
            <person name="Mihalev A."/>
            <person name="Mihova T."/>
            <person name="Mittelman R."/>
            <person name="Mlenga V."/>
            <person name="Montmayeur A."/>
            <person name="Mulrain L."/>
            <person name="Navidi A."/>
            <person name="Naylor J."/>
            <person name="Negash T."/>
            <person name="Nguyen T."/>
            <person name="Nguyen N."/>
            <person name="Nicol R."/>
            <person name="Norbu C."/>
            <person name="Norbu N."/>
            <person name="Novod N."/>
            <person name="O'Neill B."/>
            <person name="Osman S."/>
            <person name="Markiewicz E."/>
            <person name="Oyono O.L."/>
            <person name="Patti C."/>
            <person name="Phunkhang P."/>
            <person name="Pierre F."/>
            <person name="Priest M."/>
            <person name="Raghuraman S."/>
            <person name="Rege F."/>
            <person name="Reyes R."/>
            <person name="Rise C."/>
            <person name="Rogov P."/>
            <person name="Ross K."/>
            <person name="Ryan E."/>
            <person name="Settipalli S."/>
            <person name="Shea T."/>
            <person name="Sherpa N."/>
            <person name="Shi L."/>
            <person name="Shih D."/>
            <person name="Sparrow T."/>
            <person name="Spaulding J."/>
            <person name="Stalker J."/>
            <person name="Stange-Thomann N."/>
            <person name="Stavropoulos S."/>
            <person name="Stone C."/>
            <person name="Strader C."/>
            <person name="Tesfaye S."/>
            <person name="Thomson T."/>
            <person name="Thoulutsang Y."/>
            <person name="Thoulutsang D."/>
            <person name="Topham K."/>
            <person name="Topping I."/>
            <person name="Tsamla T."/>
            <person name="Vassiliev H."/>
            <person name="Vo A."/>
            <person name="Wangchuk T."/>
            <person name="Wangdi T."/>
            <person name="Weiand M."/>
            <person name="Wilkinson J."/>
            <person name="Wilson A."/>
            <person name="Yadav S."/>
            <person name="Young G."/>
            <person name="Yu Q."/>
            <person name="Zembek L."/>
            <person name="Zhong D."/>
            <person name="Zimmer A."/>
            <person name="Zwirko Z."/>
            <person name="Jaffe D.B."/>
            <person name="Alvarez P."/>
            <person name="Brockman W."/>
            <person name="Butler J."/>
            <person name="Chin C."/>
            <person name="Gnerre S."/>
            <person name="Grabherr M."/>
            <person name="Kleber M."/>
            <person name="Mauceli E."/>
            <person name="MacCallum I."/>
        </authorList>
    </citation>
    <scope>NUCLEOTIDE SEQUENCE [LARGE SCALE GENOMIC DNA]</scope>
    <source>
        <strain evidence="3">Tucson 15010-1051.87</strain>
    </source>
</reference>
<feature type="compositionally biased region" description="Acidic residues" evidence="1">
    <location>
        <begin position="53"/>
        <end position="64"/>
    </location>
</feature>
<dbReference type="AlphaFoldDB" id="B4LGF8"/>
<dbReference type="EMBL" id="CH940647">
    <property type="protein sequence ID" value="EDW70487.1"/>
    <property type="molecule type" value="Genomic_DNA"/>
</dbReference>
<name>B4LGF8_DROVI</name>
<proteinExistence type="predicted"/>
<sequence>MADEEDPWGFDEGDTVESDAKSQQPGSTDPVPSKPESIKSEQRSEAGPQAAEESGEQENVAEPEVEMKAPPPPPEDDGYRKPVQLYRHWVRPKFLQYKYMYNYRTNYYDDVIDYLDKKQVGVTRDIPRPQTWAERVLRTRDINASGIDHINLSTKRDKQLVQTLAASIRTYNYHTKAYINQKYANVL</sequence>
<organism evidence="2 3">
    <name type="scientific">Drosophila virilis</name>
    <name type="common">Fruit fly</name>
    <dbReference type="NCBI Taxonomy" id="7244"/>
    <lineage>
        <taxon>Eukaryota</taxon>
        <taxon>Metazoa</taxon>
        <taxon>Ecdysozoa</taxon>
        <taxon>Arthropoda</taxon>
        <taxon>Hexapoda</taxon>
        <taxon>Insecta</taxon>
        <taxon>Pterygota</taxon>
        <taxon>Neoptera</taxon>
        <taxon>Endopterygota</taxon>
        <taxon>Diptera</taxon>
        <taxon>Brachycera</taxon>
        <taxon>Muscomorpha</taxon>
        <taxon>Ephydroidea</taxon>
        <taxon>Drosophilidae</taxon>
        <taxon>Drosophila</taxon>
    </lineage>
</organism>
<protein>
    <recommendedName>
        <fullName evidence="4">Flightin</fullName>
    </recommendedName>
</protein>
<dbReference type="OMA" id="YHTRAYY"/>
<dbReference type="FunCoup" id="B4LGF8">
    <property type="interactions" value="59"/>
</dbReference>
<dbReference type="PhylomeDB" id="B4LGF8"/>
<evidence type="ECO:0000313" key="3">
    <source>
        <dbReference type="Proteomes" id="UP000008792"/>
    </source>
</evidence>
<dbReference type="eggNOG" id="ENOG502S9XB">
    <property type="taxonomic scope" value="Eukaryota"/>
</dbReference>
<dbReference type="STRING" id="7244.B4LGF8"/>